<protein>
    <submittedName>
        <fullName evidence="1">Uncharacterized protein</fullName>
    </submittedName>
</protein>
<keyword evidence="2" id="KW-1185">Reference proteome</keyword>
<proteinExistence type="predicted"/>
<name>A0AAV0XFT6_9HEMI</name>
<evidence type="ECO:0000313" key="2">
    <source>
        <dbReference type="Proteomes" id="UP001160148"/>
    </source>
</evidence>
<reference evidence="1 2" key="1">
    <citation type="submission" date="2023-01" db="EMBL/GenBank/DDBJ databases">
        <authorList>
            <person name="Whitehead M."/>
        </authorList>
    </citation>
    <scope>NUCLEOTIDE SEQUENCE [LARGE SCALE GENOMIC DNA]</scope>
</reference>
<gene>
    <name evidence="1" type="ORF">MEUPH1_LOCUS20986</name>
</gene>
<dbReference type="EMBL" id="CARXXK010000004">
    <property type="protein sequence ID" value="CAI6366396.1"/>
    <property type="molecule type" value="Genomic_DNA"/>
</dbReference>
<dbReference type="Proteomes" id="UP001160148">
    <property type="component" value="Unassembled WGS sequence"/>
</dbReference>
<organism evidence="1 2">
    <name type="scientific">Macrosiphum euphorbiae</name>
    <name type="common">potato aphid</name>
    <dbReference type="NCBI Taxonomy" id="13131"/>
    <lineage>
        <taxon>Eukaryota</taxon>
        <taxon>Metazoa</taxon>
        <taxon>Ecdysozoa</taxon>
        <taxon>Arthropoda</taxon>
        <taxon>Hexapoda</taxon>
        <taxon>Insecta</taxon>
        <taxon>Pterygota</taxon>
        <taxon>Neoptera</taxon>
        <taxon>Paraneoptera</taxon>
        <taxon>Hemiptera</taxon>
        <taxon>Sternorrhyncha</taxon>
        <taxon>Aphidomorpha</taxon>
        <taxon>Aphidoidea</taxon>
        <taxon>Aphididae</taxon>
        <taxon>Macrosiphini</taxon>
        <taxon>Macrosiphum</taxon>
    </lineage>
</organism>
<comment type="caution">
    <text evidence="1">The sequence shown here is derived from an EMBL/GenBank/DDBJ whole genome shotgun (WGS) entry which is preliminary data.</text>
</comment>
<accession>A0AAV0XFT6</accession>
<dbReference type="AlphaFoldDB" id="A0AAV0XFT6"/>
<evidence type="ECO:0000313" key="1">
    <source>
        <dbReference type="EMBL" id="CAI6366396.1"/>
    </source>
</evidence>
<sequence>MVCAVELATCVVGGSGGGSEIEVGGMVKGSDSSRRASIISKCTLDGSSTKRFAISSSRANTWHIITGIIAAEQNGPPPPFMLTPHTRDGVTTHHRPPTARLLHRHLTTAKNPNDITSAIIGISDP</sequence>